<sequence>MAERTATDSEKVEEIALDKTQEINAILSAETPVVTEDGGEINRRVKRNIIIVPEPNVFEKDGTTYRRDRNGRWRPVLH</sequence>
<proteinExistence type="predicted"/>
<dbReference type="Proteomes" id="UP000053097">
    <property type="component" value="Unassembled WGS sequence"/>
</dbReference>
<gene>
    <name evidence="1" type="ORF">X777_16786</name>
</gene>
<dbReference type="EMBL" id="KK107102">
    <property type="protein sequence ID" value="EZA59616.1"/>
    <property type="molecule type" value="Genomic_DNA"/>
</dbReference>
<organism evidence="1 2">
    <name type="scientific">Ooceraea biroi</name>
    <name type="common">Clonal raider ant</name>
    <name type="synonym">Cerapachys biroi</name>
    <dbReference type="NCBI Taxonomy" id="2015173"/>
    <lineage>
        <taxon>Eukaryota</taxon>
        <taxon>Metazoa</taxon>
        <taxon>Ecdysozoa</taxon>
        <taxon>Arthropoda</taxon>
        <taxon>Hexapoda</taxon>
        <taxon>Insecta</taxon>
        <taxon>Pterygota</taxon>
        <taxon>Neoptera</taxon>
        <taxon>Endopterygota</taxon>
        <taxon>Hymenoptera</taxon>
        <taxon>Apocrita</taxon>
        <taxon>Aculeata</taxon>
        <taxon>Formicoidea</taxon>
        <taxon>Formicidae</taxon>
        <taxon>Dorylinae</taxon>
        <taxon>Ooceraea</taxon>
    </lineage>
</organism>
<reference evidence="1 2" key="1">
    <citation type="journal article" date="2014" name="Curr. Biol.">
        <title>The genome of the clonal raider ant Cerapachys biroi.</title>
        <authorList>
            <person name="Oxley P.R."/>
            <person name="Ji L."/>
            <person name="Fetter-Pruneda I."/>
            <person name="McKenzie S.K."/>
            <person name="Li C."/>
            <person name="Hu H."/>
            <person name="Zhang G."/>
            <person name="Kronauer D.J."/>
        </authorList>
    </citation>
    <scope>NUCLEOTIDE SEQUENCE [LARGE SCALE GENOMIC DNA]</scope>
</reference>
<dbReference type="AlphaFoldDB" id="A0A026WVF3"/>
<protein>
    <submittedName>
        <fullName evidence="1">Uncharacterized protein</fullName>
    </submittedName>
</protein>
<keyword evidence="2" id="KW-1185">Reference proteome</keyword>
<dbReference type="OMA" id="PEPNVFE"/>
<evidence type="ECO:0000313" key="2">
    <source>
        <dbReference type="Proteomes" id="UP000053097"/>
    </source>
</evidence>
<evidence type="ECO:0000313" key="1">
    <source>
        <dbReference type="EMBL" id="EZA59616.1"/>
    </source>
</evidence>
<name>A0A026WVF3_OOCBI</name>
<accession>A0A026WVF3</accession>